<dbReference type="Proteomes" id="UP000827284">
    <property type="component" value="Unassembled WGS sequence"/>
</dbReference>
<dbReference type="OrthoDB" id="2447382at2759"/>
<evidence type="ECO:0008006" key="5">
    <source>
        <dbReference type="Google" id="ProtNLM"/>
    </source>
</evidence>
<feature type="compositionally biased region" description="Acidic residues" evidence="1">
    <location>
        <begin position="122"/>
        <end position="147"/>
    </location>
</feature>
<organism evidence="3 4">
    <name type="scientific">Entomortierella parvispora</name>
    <dbReference type="NCBI Taxonomy" id="205924"/>
    <lineage>
        <taxon>Eukaryota</taxon>
        <taxon>Fungi</taxon>
        <taxon>Fungi incertae sedis</taxon>
        <taxon>Mucoromycota</taxon>
        <taxon>Mortierellomycotina</taxon>
        <taxon>Mortierellomycetes</taxon>
        <taxon>Mortierellales</taxon>
        <taxon>Mortierellaceae</taxon>
        <taxon>Entomortierella</taxon>
    </lineage>
</organism>
<evidence type="ECO:0000313" key="4">
    <source>
        <dbReference type="Proteomes" id="UP000827284"/>
    </source>
</evidence>
<sequence>MRTTALTLSVGLTLCMLATAAPLPQETVDQHNCVEQCLIVQEDCLLNSISMSGCVIEFDDCHNSCIPVTTAPAPAVDTSKTTPAPKQQPNQPSPNTSNTEKHKDVTHETEVTPSKTTTEGNNGEDDDGDDDDDDDAEDDGIEDEDSDENPKDLGDNEGEDGYDDDNSGY</sequence>
<feature type="compositionally biased region" description="Basic and acidic residues" evidence="1">
    <location>
        <begin position="99"/>
        <end position="110"/>
    </location>
</feature>
<proteinExistence type="predicted"/>
<feature type="chain" id="PRO_5040482465" description="Extracellular membrane protein CFEM domain-containing protein" evidence="2">
    <location>
        <begin position="21"/>
        <end position="169"/>
    </location>
</feature>
<feature type="signal peptide" evidence="2">
    <location>
        <begin position="1"/>
        <end position="20"/>
    </location>
</feature>
<keyword evidence="4" id="KW-1185">Reference proteome</keyword>
<keyword evidence="2" id="KW-0732">Signal</keyword>
<evidence type="ECO:0000256" key="1">
    <source>
        <dbReference type="SAM" id="MobiDB-lite"/>
    </source>
</evidence>
<feature type="compositionally biased region" description="Acidic residues" evidence="1">
    <location>
        <begin position="155"/>
        <end position="169"/>
    </location>
</feature>
<feature type="region of interest" description="Disordered" evidence="1">
    <location>
        <begin position="69"/>
        <end position="169"/>
    </location>
</feature>
<feature type="compositionally biased region" description="Polar residues" evidence="1">
    <location>
        <begin position="78"/>
        <end position="98"/>
    </location>
</feature>
<accession>A0A9P3HBS0</accession>
<dbReference type="EMBL" id="BQFW01000008">
    <property type="protein sequence ID" value="GJJ73503.1"/>
    <property type="molecule type" value="Genomic_DNA"/>
</dbReference>
<name>A0A9P3HBS0_9FUNG</name>
<dbReference type="AlphaFoldDB" id="A0A9P3HBS0"/>
<evidence type="ECO:0000313" key="3">
    <source>
        <dbReference type="EMBL" id="GJJ73503.1"/>
    </source>
</evidence>
<comment type="caution">
    <text evidence="3">The sequence shown here is derived from an EMBL/GenBank/DDBJ whole genome shotgun (WGS) entry which is preliminary data.</text>
</comment>
<gene>
    <name evidence="3" type="ORF">EMPS_05861</name>
</gene>
<protein>
    <recommendedName>
        <fullName evidence="5">Extracellular membrane protein CFEM domain-containing protein</fullName>
    </recommendedName>
</protein>
<reference evidence="3" key="1">
    <citation type="submission" date="2021-11" db="EMBL/GenBank/DDBJ databases">
        <authorList>
            <person name="Herlambang A."/>
            <person name="Guo Y."/>
            <person name="Takashima Y."/>
            <person name="Nishizawa T."/>
        </authorList>
    </citation>
    <scope>NUCLEOTIDE SEQUENCE</scope>
    <source>
        <strain evidence="3">E1425</strain>
    </source>
</reference>
<reference evidence="3" key="2">
    <citation type="journal article" date="2022" name="Microbiol. Resour. Announc.">
        <title>Whole-Genome Sequence of Entomortierella parvispora E1425, a Mucoromycotan Fungus Associated with Burkholderiaceae-Related Endosymbiotic Bacteria.</title>
        <authorList>
            <person name="Herlambang A."/>
            <person name="Guo Y."/>
            <person name="Takashima Y."/>
            <person name="Narisawa K."/>
            <person name="Ohta H."/>
            <person name="Nishizawa T."/>
        </authorList>
    </citation>
    <scope>NUCLEOTIDE SEQUENCE</scope>
    <source>
        <strain evidence="3">E1425</strain>
    </source>
</reference>
<evidence type="ECO:0000256" key="2">
    <source>
        <dbReference type="SAM" id="SignalP"/>
    </source>
</evidence>